<evidence type="ECO:0000256" key="1">
    <source>
        <dbReference type="ARBA" id="ARBA00022786"/>
    </source>
</evidence>
<dbReference type="OrthoDB" id="6780967at2759"/>
<evidence type="ECO:0000259" key="4">
    <source>
        <dbReference type="PROSITE" id="PS50237"/>
    </source>
</evidence>
<feature type="region of interest" description="Disordered" evidence="3">
    <location>
        <begin position="44"/>
        <end position="65"/>
    </location>
</feature>
<dbReference type="Gene3D" id="3.90.1750.10">
    <property type="entry name" value="Hect, E3 ligase catalytic domains"/>
    <property type="match status" value="1"/>
</dbReference>
<dbReference type="InterPro" id="IPR035983">
    <property type="entry name" value="Hect_E3_ubiquitin_ligase"/>
</dbReference>
<dbReference type="Gene3D" id="3.30.2410.10">
    <property type="entry name" value="Hect, E3 ligase catalytic domain"/>
    <property type="match status" value="1"/>
</dbReference>
<evidence type="ECO:0000256" key="3">
    <source>
        <dbReference type="SAM" id="MobiDB-lite"/>
    </source>
</evidence>
<feature type="active site" description="Glycyl thioester intermediate" evidence="2">
    <location>
        <position position="590"/>
    </location>
</feature>
<feature type="compositionally biased region" description="Low complexity" evidence="3">
    <location>
        <begin position="46"/>
        <end position="55"/>
    </location>
</feature>
<feature type="domain" description="HECT" evidence="4">
    <location>
        <begin position="303"/>
        <end position="623"/>
    </location>
</feature>
<sequence>MDQTENQQDVAGRIIQAAITVSSSPTVEEGSFSHILASTRASFRPQLQQRRLQAQSTNKRGRKRKATYQKKVFVVKLANVTFLPPPYEQKYLNKRGLGLLSKPLTINRTWSFEKIKMEILDLMLPNLRDMLEMVDFSIARCGKHKMLTKIDMLNTDPEDLEVTLGSGMLIVIPKRDFPYNLPLVEEPHLQILEDANSYSDEQGPPPQRRSFNRRVFTNQLSLNNSVVTNQQEPARKDEAYNDDFAYFSDIEDGGDVVDTSFTVSNELHPFLNFPRISEDSELVLIDVSRDNIVPYMFDLYSQKPSTVDNRFLVKFIGEDGVDGGGLLNELFSIFWREIFKSDDFFIGTNIVVPFVKLSKIREVKPKFVILGRILGHMILLTGKMPSRLALYTLTALSDKGDDYTLNEEMLLHDFFLFTTLPERRLMQKGLNNFNKLSEMEVNRLTSLYMTYGLSNVLPNEKDIKQHLLLLAENTLIKNTADLFKKMKEGVPKDIILYFTNLPLNFALNLWKSLQPTAEKVANCLKLQVSYPTNEQEKIFYFLQMYVLGLNTEELERFLLFVTATAQMPEQIAVDFHNEMGLARRPIISTCANLIKLSVAYDSQKEFSDEINAFLNSDAAFKYDTY</sequence>
<gene>
    <name evidence="5" type="ORF">MELIAE_LOCUS13110</name>
</gene>
<dbReference type="AlphaFoldDB" id="A0A9P0BJT0"/>
<evidence type="ECO:0000256" key="2">
    <source>
        <dbReference type="PROSITE-ProRule" id="PRU00104"/>
    </source>
</evidence>
<keyword evidence="6" id="KW-1185">Reference proteome</keyword>
<reference evidence="5" key="1">
    <citation type="submission" date="2021-12" db="EMBL/GenBank/DDBJ databases">
        <authorList>
            <person name="King R."/>
        </authorList>
    </citation>
    <scope>NUCLEOTIDE SEQUENCE</scope>
</reference>
<accession>A0A9P0BJT0</accession>
<dbReference type="InterPro" id="IPR000569">
    <property type="entry name" value="HECT_dom"/>
</dbReference>
<evidence type="ECO:0000313" key="5">
    <source>
        <dbReference type="EMBL" id="CAH0564600.1"/>
    </source>
</evidence>
<organism evidence="5 6">
    <name type="scientific">Brassicogethes aeneus</name>
    <name type="common">Rape pollen beetle</name>
    <name type="synonym">Meligethes aeneus</name>
    <dbReference type="NCBI Taxonomy" id="1431903"/>
    <lineage>
        <taxon>Eukaryota</taxon>
        <taxon>Metazoa</taxon>
        <taxon>Ecdysozoa</taxon>
        <taxon>Arthropoda</taxon>
        <taxon>Hexapoda</taxon>
        <taxon>Insecta</taxon>
        <taxon>Pterygota</taxon>
        <taxon>Neoptera</taxon>
        <taxon>Endopterygota</taxon>
        <taxon>Coleoptera</taxon>
        <taxon>Polyphaga</taxon>
        <taxon>Cucujiformia</taxon>
        <taxon>Nitidulidae</taxon>
        <taxon>Meligethinae</taxon>
        <taxon>Brassicogethes</taxon>
    </lineage>
</organism>
<dbReference type="GO" id="GO:0009966">
    <property type="term" value="P:regulation of signal transduction"/>
    <property type="evidence" value="ECO:0007669"/>
    <property type="project" value="UniProtKB-ARBA"/>
</dbReference>
<dbReference type="PROSITE" id="PS50237">
    <property type="entry name" value="HECT"/>
    <property type="match status" value="1"/>
</dbReference>
<name>A0A9P0BJT0_BRAAE</name>
<proteinExistence type="predicted"/>
<dbReference type="GO" id="GO:0004842">
    <property type="term" value="F:ubiquitin-protein transferase activity"/>
    <property type="evidence" value="ECO:0007669"/>
    <property type="project" value="InterPro"/>
</dbReference>
<dbReference type="Proteomes" id="UP001154078">
    <property type="component" value="Chromosome 9"/>
</dbReference>
<evidence type="ECO:0000313" key="6">
    <source>
        <dbReference type="Proteomes" id="UP001154078"/>
    </source>
</evidence>
<protein>
    <recommendedName>
        <fullName evidence="4">HECT domain-containing protein</fullName>
    </recommendedName>
</protein>
<dbReference type="SUPFAM" id="SSF56204">
    <property type="entry name" value="Hect, E3 ligase catalytic domain"/>
    <property type="match status" value="1"/>
</dbReference>
<keyword evidence="1 2" id="KW-0833">Ubl conjugation pathway</keyword>
<dbReference type="Pfam" id="PF00632">
    <property type="entry name" value="HECT"/>
    <property type="match status" value="1"/>
</dbReference>
<dbReference type="EMBL" id="OV121140">
    <property type="protein sequence ID" value="CAH0564600.1"/>
    <property type="molecule type" value="Genomic_DNA"/>
</dbReference>